<name>A0A917DDU9_9FLAO</name>
<dbReference type="EMBL" id="BMFG01000006">
    <property type="protein sequence ID" value="GGD29068.1"/>
    <property type="molecule type" value="Genomic_DNA"/>
</dbReference>
<comment type="caution">
    <text evidence="1">The sequence shown here is derived from an EMBL/GenBank/DDBJ whole genome shotgun (WGS) entry which is preliminary data.</text>
</comment>
<reference evidence="1" key="1">
    <citation type="journal article" date="2014" name="Int. J. Syst. Evol. Microbiol.">
        <title>Complete genome sequence of Corynebacterium casei LMG S-19264T (=DSM 44701T), isolated from a smear-ripened cheese.</title>
        <authorList>
            <consortium name="US DOE Joint Genome Institute (JGI-PGF)"/>
            <person name="Walter F."/>
            <person name="Albersmeier A."/>
            <person name="Kalinowski J."/>
            <person name="Ruckert C."/>
        </authorList>
    </citation>
    <scope>NUCLEOTIDE SEQUENCE</scope>
    <source>
        <strain evidence="1">CGMCC 1.12506</strain>
    </source>
</reference>
<reference evidence="1" key="2">
    <citation type="submission" date="2020-09" db="EMBL/GenBank/DDBJ databases">
        <authorList>
            <person name="Sun Q."/>
            <person name="Zhou Y."/>
        </authorList>
    </citation>
    <scope>NUCLEOTIDE SEQUENCE</scope>
    <source>
        <strain evidence="1">CGMCC 1.12506</strain>
    </source>
</reference>
<organism evidence="1 2">
    <name type="scientific">Flavobacterium orientale</name>
    <dbReference type="NCBI Taxonomy" id="1756020"/>
    <lineage>
        <taxon>Bacteria</taxon>
        <taxon>Pseudomonadati</taxon>
        <taxon>Bacteroidota</taxon>
        <taxon>Flavobacteriia</taxon>
        <taxon>Flavobacteriales</taxon>
        <taxon>Flavobacteriaceae</taxon>
        <taxon>Flavobacterium</taxon>
    </lineage>
</organism>
<dbReference type="AlphaFoldDB" id="A0A917DDU9"/>
<evidence type="ECO:0000313" key="1">
    <source>
        <dbReference type="EMBL" id="GGD29068.1"/>
    </source>
</evidence>
<accession>A0A917DDU9</accession>
<dbReference type="Proteomes" id="UP000625735">
    <property type="component" value="Unassembled WGS sequence"/>
</dbReference>
<evidence type="ECO:0000313" key="2">
    <source>
        <dbReference type="Proteomes" id="UP000625735"/>
    </source>
</evidence>
<gene>
    <name evidence="1" type="ORF">GCM10011343_19040</name>
</gene>
<proteinExistence type="predicted"/>
<protein>
    <submittedName>
        <fullName evidence="1">Uncharacterized protein</fullName>
    </submittedName>
</protein>
<keyword evidence="2" id="KW-1185">Reference proteome</keyword>
<sequence>MEREKISSFKTRSPQNKLITYLLVCSLETKIKIRLLKPILIDLKKFSNSILTFFLPQNILVDYSSKSVLLAKKYNQKSNHRLLKETV</sequence>